<keyword evidence="1" id="KW-0436">Ligase</keyword>
<reference evidence="1" key="1">
    <citation type="submission" date="2021-07" db="EMBL/GenBank/DDBJ databases">
        <authorList>
            <person name="Catto M.A."/>
            <person name="Jacobson A."/>
            <person name="Kennedy G."/>
            <person name="Labadie P."/>
            <person name="Hunt B.G."/>
            <person name="Srinivasan R."/>
        </authorList>
    </citation>
    <scope>NUCLEOTIDE SEQUENCE</scope>
    <source>
        <strain evidence="1">PL_HMW_Pooled</strain>
        <tissue evidence="1">Head</tissue>
    </source>
</reference>
<protein>
    <submittedName>
        <fullName evidence="1">Histidine--tRNA ligase</fullName>
    </submittedName>
</protein>
<sequence length="189" mass="21718">MQTMRNVSYVAFMPALDMKRMTRHAVSFENPTSIYKSKTIKNTGKICNNIKRVYLVCDCASFNLCSSPHGVNYVLMKLLQVHLGKVLNLGRFYAPKLDACKRHHVARHNMSMFQYQPELRRNFQILLQRERHTHHFQGLQFSQPSVVASASLMCHISESIPKICIPDIYCEVSQGNSIQSPQTFQKNAL</sequence>
<dbReference type="AlphaFoldDB" id="A0AAE1LCD6"/>
<accession>A0AAE1LCD6</accession>
<dbReference type="EMBL" id="JAHWGI010000375">
    <property type="protein sequence ID" value="KAK3914315.1"/>
    <property type="molecule type" value="Genomic_DNA"/>
</dbReference>
<gene>
    <name evidence="1" type="ORF">KUF71_000765</name>
</gene>
<name>A0AAE1LCD6_9NEOP</name>
<organism evidence="1 2">
    <name type="scientific">Frankliniella fusca</name>
    <dbReference type="NCBI Taxonomy" id="407009"/>
    <lineage>
        <taxon>Eukaryota</taxon>
        <taxon>Metazoa</taxon>
        <taxon>Ecdysozoa</taxon>
        <taxon>Arthropoda</taxon>
        <taxon>Hexapoda</taxon>
        <taxon>Insecta</taxon>
        <taxon>Pterygota</taxon>
        <taxon>Neoptera</taxon>
        <taxon>Paraneoptera</taxon>
        <taxon>Thysanoptera</taxon>
        <taxon>Terebrantia</taxon>
        <taxon>Thripoidea</taxon>
        <taxon>Thripidae</taxon>
        <taxon>Frankliniella</taxon>
    </lineage>
</organism>
<evidence type="ECO:0000313" key="1">
    <source>
        <dbReference type="EMBL" id="KAK3914315.1"/>
    </source>
</evidence>
<reference evidence="1" key="2">
    <citation type="journal article" date="2023" name="BMC Genomics">
        <title>Pest status, molecular evolution, and epigenetic factors derived from the genome assembly of Frankliniella fusca, a thysanopteran phytovirus vector.</title>
        <authorList>
            <person name="Catto M.A."/>
            <person name="Labadie P.E."/>
            <person name="Jacobson A.L."/>
            <person name="Kennedy G.G."/>
            <person name="Srinivasan R."/>
            <person name="Hunt B.G."/>
        </authorList>
    </citation>
    <scope>NUCLEOTIDE SEQUENCE</scope>
    <source>
        <strain evidence="1">PL_HMW_Pooled</strain>
    </source>
</reference>
<comment type="caution">
    <text evidence="1">The sequence shown here is derived from an EMBL/GenBank/DDBJ whole genome shotgun (WGS) entry which is preliminary data.</text>
</comment>
<dbReference type="Proteomes" id="UP001219518">
    <property type="component" value="Unassembled WGS sequence"/>
</dbReference>
<dbReference type="GO" id="GO:0016874">
    <property type="term" value="F:ligase activity"/>
    <property type="evidence" value="ECO:0007669"/>
    <property type="project" value="UniProtKB-KW"/>
</dbReference>
<evidence type="ECO:0000313" key="2">
    <source>
        <dbReference type="Proteomes" id="UP001219518"/>
    </source>
</evidence>
<proteinExistence type="predicted"/>
<keyword evidence="2" id="KW-1185">Reference proteome</keyword>